<evidence type="ECO:0000313" key="1">
    <source>
        <dbReference type="EMBL" id="SIR14188.1"/>
    </source>
</evidence>
<reference evidence="2" key="1">
    <citation type="submission" date="2017-01" db="EMBL/GenBank/DDBJ databases">
        <authorList>
            <person name="Varghese N."/>
            <person name="Submissions S."/>
        </authorList>
    </citation>
    <scope>NUCLEOTIDE SEQUENCE [LARGE SCALE GENOMIC DNA]</scope>
    <source>
        <strain evidence="2">DM9</strain>
    </source>
</reference>
<keyword evidence="2" id="KW-1185">Reference proteome</keyword>
<gene>
    <name evidence="1" type="ORF">SAMN05421545_2497</name>
</gene>
<dbReference type="STRING" id="1077936.SAMN05421545_2497"/>
<sequence>MPYPLYRIFFFLAFLLGLSTVTQAQLVQRVGLHVGAATPIGDFKHDRFEDEYPPMARRGLNVQAAYRVEVKPYLAVGATAGFRFNSFDLNAFASPDDVLVLRREASDWKSTYALADLYLQSPSSSLFGFLKGSLGAAYNKSPEVHVDTSFGPIRRTSDSAAALAYGLASGFAIQQGRFLLTVEVGLLGTRPTFEVMDAQGGKSTLKQPMHTVTSMLGLSYTL</sequence>
<accession>A0A1N6YI15</accession>
<organism evidence="1 2">
    <name type="scientific">Pontibacter lucknowensis</name>
    <dbReference type="NCBI Taxonomy" id="1077936"/>
    <lineage>
        <taxon>Bacteria</taxon>
        <taxon>Pseudomonadati</taxon>
        <taxon>Bacteroidota</taxon>
        <taxon>Cytophagia</taxon>
        <taxon>Cytophagales</taxon>
        <taxon>Hymenobacteraceae</taxon>
        <taxon>Pontibacter</taxon>
    </lineage>
</organism>
<protein>
    <recommendedName>
        <fullName evidence="3">Outer membrane protein beta-barrel domain-containing protein</fullName>
    </recommendedName>
</protein>
<proteinExistence type="predicted"/>
<evidence type="ECO:0000313" key="2">
    <source>
        <dbReference type="Proteomes" id="UP000185924"/>
    </source>
</evidence>
<dbReference type="AlphaFoldDB" id="A0A1N6YI15"/>
<evidence type="ECO:0008006" key="3">
    <source>
        <dbReference type="Google" id="ProtNLM"/>
    </source>
</evidence>
<dbReference type="EMBL" id="FTNM01000003">
    <property type="protein sequence ID" value="SIR14188.1"/>
    <property type="molecule type" value="Genomic_DNA"/>
</dbReference>
<dbReference type="Proteomes" id="UP000185924">
    <property type="component" value="Unassembled WGS sequence"/>
</dbReference>
<name>A0A1N6YI15_9BACT</name>